<feature type="region of interest" description="Disordered" evidence="1">
    <location>
        <begin position="135"/>
        <end position="164"/>
    </location>
</feature>
<organism evidence="2">
    <name type="scientific">Ixodes ricinus</name>
    <name type="common">Common tick</name>
    <name type="synonym">Acarus ricinus</name>
    <dbReference type="NCBI Taxonomy" id="34613"/>
    <lineage>
        <taxon>Eukaryota</taxon>
        <taxon>Metazoa</taxon>
        <taxon>Ecdysozoa</taxon>
        <taxon>Arthropoda</taxon>
        <taxon>Chelicerata</taxon>
        <taxon>Arachnida</taxon>
        <taxon>Acari</taxon>
        <taxon>Parasitiformes</taxon>
        <taxon>Ixodida</taxon>
        <taxon>Ixodoidea</taxon>
        <taxon>Ixodidae</taxon>
        <taxon>Ixodinae</taxon>
        <taxon>Ixodes</taxon>
    </lineage>
</organism>
<feature type="compositionally biased region" description="Polar residues" evidence="1">
    <location>
        <begin position="151"/>
        <end position="161"/>
    </location>
</feature>
<protein>
    <submittedName>
        <fullName evidence="2">Uncharacterized protein</fullName>
    </submittedName>
</protein>
<proteinExistence type="predicted"/>
<dbReference type="EMBL" id="GIFC01013905">
    <property type="protein sequence ID" value="MXU95988.1"/>
    <property type="molecule type" value="Transcribed_RNA"/>
</dbReference>
<name>A0A6B0V3T5_IXORI</name>
<reference evidence="2" key="1">
    <citation type="submission" date="2019-12" db="EMBL/GenBank/DDBJ databases">
        <title>An insight into the sialome of adult female Ixodes ricinus ticks feeding for 6 days.</title>
        <authorList>
            <person name="Perner J."/>
            <person name="Ribeiro J.M.C."/>
        </authorList>
    </citation>
    <scope>NUCLEOTIDE SEQUENCE</scope>
    <source>
        <strain evidence="2">Semi-engorged</strain>
        <tissue evidence="2">Salivary glands</tissue>
    </source>
</reference>
<evidence type="ECO:0000313" key="2">
    <source>
        <dbReference type="EMBL" id="MXU95988.1"/>
    </source>
</evidence>
<evidence type="ECO:0000256" key="1">
    <source>
        <dbReference type="SAM" id="MobiDB-lite"/>
    </source>
</evidence>
<sequence length="201" mass="23450">MKQKTETNSTTTCRLLRTSFLFFYFFFPFVRAESHAQSSTPRPREFRYTVCTKAHPHRFSISQGALLHSFLEDYALLKSKGKIKKKALGDRGGIRKKRRRRNWLAIFEPTAVMRLSTIPWEYLLALLPTRQKKEKKADGTRFRRRRAMHRSTPSDVRSDSNLQKRHSPCHIKTILENTVRNLGSTLNKLDFEPLLATKAAL</sequence>
<dbReference type="AlphaFoldDB" id="A0A6B0V3T5"/>
<accession>A0A6B0V3T5</accession>